<dbReference type="Gene3D" id="2.160.20.10">
    <property type="entry name" value="Single-stranded right-handed beta-helix, Pectin lyase-like"/>
    <property type="match status" value="1"/>
</dbReference>
<proteinExistence type="predicted"/>
<sequence>MTKTLLIAALLAASATPALAKTITVNVTGDAREAIQTALIEAKPGDVIELPAGTFALDEGLSLDVDNVTVKGAGTDKTILSFKGQTGAGEGLLVTSDRVLLTGFAVEDSKGDGIKSKGSDRITFHDLRVEWTGGPKATNGAYGVYPVSSTNVLVDKVTVRGASDAGIYVGQSKNIVVKNSLAEFNVAGIEIENSMNADVHDNVTTRNTGAILVFDLPNLPQMGGHSTRIFRNKVVANDTPNFAPKGNIVASVPMGTGVMVMANRNVHVFDNEFDGNATAHVMVIAYSQEIKDKTYNPLPREVFIGANQFGKGGWDPGFPGGKQLAAAAGGALPPVVWDGAEGWTIDGQAKGEKVRLAFAGGKVMSFGMPTAPGDPSKAKPAVIDVPTTAASPIVAVTLPADQPGVK</sequence>
<reference evidence="4" key="1">
    <citation type="journal article" date="2019" name="Int. J. Syst. Evol. Microbiol.">
        <title>The Global Catalogue of Microorganisms (GCM) 10K type strain sequencing project: providing services to taxonomists for standard genome sequencing and annotation.</title>
        <authorList>
            <consortium name="The Broad Institute Genomics Platform"/>
            <consortium name="The Broad Institute Genome Sequencing Center for Infectious Disease"/>
            <person name="Wu L."/>
            <person name="Ma J."/>
        </authorList>
    </citation>
    <scope>NUCLEOTIDE SEQUENCE [LARGE SCALE GENOMIC DNA]</scope>
    <source>
        <strain evidence="4">KCTC 42644</strain>
    </source>
</reference>
<protein>
    <submittedName>
        <fullName evidence="3">Parallel beta-helix domain-containing protein</fullName>
    </submittedName>
</protein>
<dbReference type="InterPro" id="IPR006626">
    <property type="entry name" value="PbH1"/>
</dbReference>
<evidence type="ECO:0000259" key="2">
    <source>
        <dbReference type="Pfam" id="PF13229"/>
    </source>
</evidence>
<evidence type="ECO:0000313" key="4">
    <source>
        <dbReference type="Proteomes" id="UP001595615"/>
    </source>
</evidence>
<dbReference type="SUPFAM" id="SSF51126">
    <property type="entry name" value="Pectin lyase-like"/>
    <property type="match status" value="1"/>
</dbReference>
<dbReference type="InterPro" id="IPR012334">
    <property type="entry name" value="Pectin_lyas_fold"/>
</dbReference>
<name>A0ABV7X4K9_9SPHN</name>
<evidence type="ECO:0000313" key="3">
    <source>
        <dbReference type="EMBL" id="MFC3711034.1"/>
    </source>
</evidence>
<feature type="signal peptide" evidence="1">
    <location>
        <begin position="1"/>
        <end position="20"/>
    </location>
</feature>
<gene>
    <name evidence="3" type="ORF">ACFOMD_00535</name>
</gene>
<dbReference type="InterPro" id="IPR011050">
    <property type="entry name" value="Pectin_lyase_fold/virulence"/>
</dbReference>
<comment type="caution">
    <text evidence="3">The sequence shown here is derived from an EMBL/GenBank/DDBJ whole genome shotgun (WGS) entry which is preliminary data.</text>
</comment>
<dbReference type="Pfam" id="PF13229">
    <property type="entry name" value="Beta_helix"/>
    <property type="match status" value="1"/>
</dbReference>
<keyword evidence="1" id="KW-0732">Signal</keyword>
<dbReference type="EMBL" id="JBHRXV010000001">
    <property type="protein sequence ID" value="MFC3711034.1"/>
    <property type="molecule type" value="Genomic_DNA"/>
</dbReference>
<accession>A0ABV7X4K9</accession>
<dbReference type="InterPro" id="IPR039448">
    <property type="entry name" value="Beta_helix"/>
</dbReference>
<feature type="chain" id="PRO_5046320195" evidence="1">
    <location>
        <begin position="21"/>
        <end position="406"/>
    </location>
</feature>
<organism evidence="3 4">
    <name type="scientific">Sphingoaurantiacus capsulatus</name>
    <dbReference type="NCBI Taxonomy" id="1771310"/>
    <lineage>
        <taxon>Bacteria</taxon>
        <taxon>Pseudomonadati</taxon>
        <taxon>Pseudomonadota</taxon>
        <taxon>Alphaproteobacteria</taxon>
        <taxon>Sphingomonadales</taxon>
        <taxon>Sphingosinicellaceae</taxon>
        <taxon>Sphingoaurantiacus</taxon>
    </lineage>
</organism>
<feature type="domain" description="Right handed beta helix" evidence="2">
    <location>
        <begin position="88"/>
        <end position="213"/>
    </location>
</feature>
<dbReference type="Proteomes" id="UP001595615">
    <property type="component" value="Unassembled WGS sequence"/>
</dbReference>
<keyword evidence="4" id="KW-1185">Reference proteome</keyword>
<dbReference type="SMART" id="SM00710">
    <property type="entry name" value="PbH1"/>
    <property type="match status" value="5"/>
</dbReference>
<dbReference type="RefSeq" id="WP_380855173.1">
    <property type="nucleotide sequence ID" value="NZ_JBHRXV010000001.1"/>
</dbReference>
<evidence type="ECO:0000256" key="1">
    <source>
        <dbReference type="SAM" id="SignalP"/>
    </source>
</evidence>
<dbReference type="InterPro" id="IPR022442">
    <property type="entry name" value="SO_2930-like_dom"/>
</dbReference>
<dbReference type="NCBIfam" id="TIGR03805">
    <property type="entry name" value="beta_helix_1"/>
    <property type="match status" value="1"/>
</dbReference>